<accession>A0A1X1Y9R5</accession>
<comment type="caution">
    <text evidence="1">The sequence shown here is derived from an EMBL/GenBank/DDBJ whole genome shotgun (WGS) entry which is preliminary data.</text>
</comment>
<keyword evidence="2" id="KW-1185">Reference proteome</keyword>
<proteinExistence type="predicted"/>
<evidence type="ECO:0000313" key="2">
    <source>
        <dbReference type="Proteomes" id="UP000193487"/>
    </source>
</evidence>
<organism evidence="1 2">
    <name type="scientific">Mycobacterium kyorinense</name>
    <dbReference type="NCBI Taxonomy" id="487514"/>
    <lineage>
        <taxon>Bacteria</taxon>
        <taxon>Bacillati</taxon>
        <taxon>Actinomycetota</taxon>
        <taxon>Actinomycetes</taxon>
        <taxon>Mycobacteriales</taxon>
        <taxon>Mycobacteriaceae</taxon>
        <taxon>Mycobacterium</taxon>
    </lineage>
</organism>
<gene>
    <name evidence="1" type="ORF">AWC14_23985</name>
</gene>
<reference evidence="1 2" key="1">
    <citation type="submission" date="2016-01" db="EMBL/GenBank/DDBJ databases">
        <title>The new phylogeny of the genus Mycobacterium.</title>
        <authorList>
            <person name="Tarcisio F."/>
            <person name="Conor M."/>
            <person name="Antonella G."/>
            <person name="Elisabetta G."/>
            <person name="Giulia F.S."/>
            <person name="Sara T."/>
            <person name="Anna F."/>
            <person name="Clotilde B."/>
            <person name="Roberto B."/>
            <person name="Veronica D.S."/>
            <person name="Fabio R."/>
            <person name="Monica P."/>
            <person name="Olivier J."/>
            <person name="Enrico T."/>
            <person name="Nicola S."/>
        </authorList>
    </citation>
    <scope>NUCLEOTIDE SEQUENCE [LARGE SCALE GENOMIC DNA]</scope>
    <source>
        <strain evidence="1 2">DSM 45166</strain>
    </source>
</reference>
<name>A0A1X1Y9R5_9MYCO</name>
<dbReference type="EMBL" id="LQPE01000038">
    <property type="protein sequence ID" value="ORW07771.1"/>
    <property type="molecule type" value="Genomic_DNA"/>
</dbReference>
<dbReference type="Proteomes" id="UP000193487">
    <property type="component" value="Unassembled WGS sequence"/>
</dbReference>
<evidence type="ECO:0000313" key="1">
    <source>
        <dbReference type="EMBL" id="ORW07771.1"/>
    </source>
</evidence>
<protein>
    <submittedName>
        <fullName evidence="1">Uncharacterized protein</fullName>
    </submittedName>
</protein>
<sequence>MAACQVLDDLLGQARAVAAQVPADAPITLSYIENQMGDEIETLRVISVTLTRMADLMNEAEDVIYERRQPFIRLIGRIESAGYAVDTDTFTTVTDPRDWSVLDSIDDPGVHVVLAADKIARAEQAALYQQRLQRMDAAINRIEADYAQKIRDLTHQPRV</sequence>
<dbReference type="AlphaFoldDB" id="A0A1X1Y9R5"/>